<keyword evidence="1" id="KW-0472">Membrane</keyword>
<organism evidence="2 3">
    <name type="scientific">Sphingobacterium yanglingense</name>
    <dbReference type="NCBI Taxonomy" id="1437280"/>
    <lineage>
        <taxon>Bacteria</taxon>
        <taxon>Pseudomonadati</taxon>
        <taxon>Bacteroidota</taxon>
        <taxon>Sphingobacteriia</taxon>
        <taxon>Sphingobacteriales</taxon>
        <taxon>Sphingobacteriaceae</taxon>
        <taxon>Sphingobacterium</taxon>
    </lineage>
</organism>
<reference evidence="2 3" key="1">
    <citation type="submission" date="2019-03" db="EMBL/GenBank/DDBJ databases">
        <title>Genomic Encyclopedia of Archaeal and Bacterial Type Strains, Phase II (KMG-II): from individual species to whole genera.</title>
        <authorList>
            <person name="Goeker M."/>
        </authorList>
    </citation>
    <scope>NUCLEOTIDE SEQUENCE [LARGE SCALE GENOMIC DNA]</scope>
    <source>
        <strain evidence="2 3">DSM 28353</strain>
    </source>
</reference>
<keyword evidence="3" id="KW-1185">Reference proteome</keyword>
<evidence type="ECO:0000256" key="1">
    <source>
        <dbReference type="SAM" id="Phobius"/>
    </source>
</evidence>
<accession>A0A4R6WGS1</accession>
<dbReference type="Proteomes" id="UP000295292">
    <property type="component" value="Unassembled WGS sequence"/>
</dbReference>
<evidence type="ECO:0000313" key="2">
    <source>
        <dbReference type="EMBL" id="TDQ77433.1"/>
    </source>
</evidence>
<gene>
    <name evidence="2" type="ORF">CLV99_2839</name>
</gene>
<dbReference type="PANTHER" id="PTHR38477:SF1">
    <property type="entry name" value="MUREIN L,D-TRANSPEPTIDASE CATALYTIC DOMAIN FAMILY PROTEIN"/>
    <property type="match status" value="1"/>
</dbReference>
<keyword evidence="1" id="KW-0812">Transmembrane</keyword>
<dbReference type="Pfam" id="PF13645">
    <property type="entry name" value="YkuD_2"/>
    <property type="match status" value="1"/>
</dbReference>
<sequence length="270" mass="29821">MYAEGKCVYMKKTIAIIGLTSLAGFYAIFSKPNQLKPQTIPTAQHVDSLKEDESESSIAKLYKEIALEGKLKFEAFEMAMNGYYNMSFKNKDIITVIDFSLPSTEKRMAVIDLKNKKMLFHTIVSHGRNSGEKYANSFSNEHGSHQSSLGFYKTVNTYQGGNGYSLVLDGLEKGINDQAKPRAVVVHGADYCSQSIINSTGRLGRSYGCPALPRDVAKPIINTIKDGTMLFIYADNKTYLAQSKVLKAKPTTLIAQKDIVETQTGQGVMN</sequence>
<dbReference type="EMBL" id="SNYV01000014">
    <property type="protein sequence ID" value="TDQ77433.1"/>
    <property type="molecule type" value="Genomic_DNA"/>
</dbReference>
<proteinExistence type="predicted"/>
<protein>
    <submittedName>
        <fullName evidence="2">L,D-transpeptidase-like protein</fullName>
    </submittedName>
</protein>
<dbReference type="PANTHER" id="PTHR38477">
    <property type="entry name" value="HYPOTHETICAL EXPORTED PROTEIN"/>
    <property type="match status" value="1"/>
</dbReference>
<name>A0A4R6WGS1_9SPHI</name>
<feature type="transmembrane region" description="Helical" evidence="1">
    <location>
        <begin position="12"/>
        <end position="29"/>
    </location>
</feature>
<keyword evidence="1" id="KW-1133">Transmembrane helix</keyword>
<dbReference type="InterPro" id="IPR032676">
    <property type="entry name" value="YkuD_2"/>
</dbReference>
<comment type="caution">
    <text evidence="2">The sequence shown here is derived from an EMBL/GenBank/DDBJ whole genome shotgun (WGS) entry which is preliminary data.</text>
</comment>
<evidence type="ECO:0000313" key="3">
    <source>
        <dbReference type="Proteomes" id="UP000295292"/>
    </source>
</evidence>
<dbReference type="AlphaFoldDB" id="A0A4R6WGS1"/>